<protein>
    <submittedName>
        <fullName evidence="3">HlyD family type I secretion membrane fusion protein</fullName>
    </submittedName>
</protein>
<reference evidence="3 4" key="1">
    <citation type="submission" date="2013-04" db="EMBL/GenBank/DDBJ databases">
        <title>Shimia sp. 22II-S11-Z10 Genome Sequencing.</title>
        <authorList>
            <person name="Lai Q."/>
            <person name="Li G."/>
            <person name="Shao Z."/>
        </authorList>
    </citation>
    <scope>NUCLEOTIDE SEQUENCE [LARGE SCALE GENOMIC DNA]</scope>
    <source>
        <strain evidence="4">22II-S11-Z10</strain>
    </source>
</reference>
<dbReference type="AlphaFoldDB" id="A0A058ZH21"/>
<feature type="coiled-coil region" evidence="1">
    <location>
        <begin position="248"/>
        <end position="275"/>
    </location>
</feature>
<keyword evidence="4" id="KW-1185">Reference proteome</keyword>
<feature type="coiled-coil region" evidence="1">
    <location>
        <begin position="88"/>
        <end position="115"/>
    </location>
</feature>
<proteinExistence type="predicted"/>
<dbReference type="RefSeq" id="WP_035253235.1">
    <property type="nucleotide sequence ID" value="NZ_AQQY01000014.1"/>
</dbReference>
<name>A0A058ZH21_9RHOB</name>
<evidence type="ECO:0000256" key="1">
    <source>
        <dbReference type="SAM" id="Coils"/>
    </source>
</evidence>
<gene>
    <name evidence="3" type="ORF">ATO10_15250</name>
</gene>
<evidence type="ECO:0000259" key="2">
    <source>
        <dbReference type="Pfam" id="PF26002"/>
    </source>
</evidence>
<organism evidence="3 4">
    <name type="scientific">Actibacterium atlanticum</name>
    <dbReference type="NCBI Taxonomy" id="1461693"/>
    <lineage>
        <taxon>Bacteria</taxon>
        <taxon>Pseudomonadati</taxon>
        <taxon>Pseudomonadota</taxon>
        <taxon>Alphaproteobacteria</taxon>
        <taxon>Rhodobacterales</taxon>
        <taxon>Roseobacteraceae</taxon>
        <taxon>Actibacterium</taxon>
    </lineage>
</organism>
<dbReference type="PRINTS" id="PR01490">
    <property type="entry name" value="RTXTOXIND"/>
</dbReference>
<dbReference type="STRING" id="1461693.ATO10_15250"/>
<dbReference type="EMBL" id="AQQY01000014">
    <property type="protein sequence ID" value="KCV80888.1"/>
    <property type="molecule type" value="Genomic_DNA"/>
</dbReference>
<sequence length="426" mass="46647">MTQSSTSLPSSVTGPLKRTAFGLLAFLVVITLWALKAPLATSVSVSGELASSRPSYDMQHAYGGPIAWVGVREQQSVQQGEILFRIDVSTQKDALREIQLQLEALSAENQVITALRSHRTDWESRFAPSPLVHRYAASYGALQHRQTALTHEAESARNQALSGESEAALIAQRIALLKDLRAAQAQLRQQGLARQTDVEGLSDQILELSADLQQRQSSTASLSSQAEQAEIRARSELAEFEAQLLTTLRQNTLQLSRLRAEQSRLEAEIGAADIRSPVTGHVHALDYDSPQMIAPRGQTLAVIAQTLDRPIVRLSIPPDSIDQVQVGMQGKLILPSLPQRDMPQMEIEILTISPQAEKDQDGVPRGYTATARISAESLSEAQSMMAERFRLVTDMPVTATLSGRNITFAEYLIKPFVSALRLGLQD</sequence>
<keyword evidence="1" id="KW-0175">Coiled coil</keyword>
<dbReference type="eggNOG" id="COG0845">
    <property type="taxonomic scope" value="Bacteria"/>
</dbReference>
<dbReference type="InterPro" id="IPR058982">
    <property type="entry name" value="Beta-barrel_AprE"/>
</dbReference>
<evidence type="ECO:0000313" key="3">
    <source>
        <dbReference type="EMBL" id="KCV80888.1"/>
    </source>
</evidence>
<feature type="domain" description="AprE-like beta-barrel" evidence="2">
    <location>
        <begin position="311"/>
        <end position="401"/>
    </location>
</feature>
<accession>A0A058ZH21</accession>
<dbReference type="Pfam" id="PF26002">
    <property type="entry name" value="Beta-barrel_AprE"/>
    <property type="match status" value="1"/>
</dbReference>
<dbReference type="Proteomes" id="UP000024836">
    <property type="component" value="Unassembled WGS sequence"/>
</dbReference>
<dbReference type="PANTHER" id="PTHR30386">
    <property type="entry name" value="MEMBRANE FUSION SUBUNIT OF EMRAB-TOLC MULTIDRUG EFFLUX PUMP"/>
    <property type="match status" value="1"/>
</dbReference>
<comment type="caution">
    <text evidence="3">The sequence shown here is derived from an EMBL/GenBank/DDBJ whole genome shotgun (WGS) entry which is preliminary data.</text>
</comment>
<dbReference type="OrthoDB" id="7822484at2"/>
<dbReference type="InterPro" id="IPR050739">
    <property type="entry name" value="MFP"/>
</dbReference>
<dbReference type="PANTHER" id="PTHR30386:SF17">
    <property type="entry name" value="ALKALINE PROTEASE SECRETION PROTEIN APRE"/>
    <property type="match status" value="1"/>
</dbReference>
<evidence type="ECO:0000313" key="4">
    <source>
        <dbReference type="Proteomes" id="UP000024836"/>
    </source>
</evidence>